<feature type="compositionally biased region" description="Polar residues" evidence="1">
    <location>
        <begin position="279"/>
        <end position="289"/>
    </location>
</feature>
<evidence type="ECO:0000313" key="3">
    <source>
        <dbReference type="EMBL" id="ORY46784.1"/>
    </source>
</evidence>
<feature type="transmembrane region" description="Helical" evidence="2">
    <location>
        <begin position="6"/>
        <end position="27"/>
    </location>
</feature>
<comment type="caution">
    <text evidence="3">The sequence shown here is derived from an EMBL/GenBank/DDBJ whole genome shotgun (WGS) entry which is preliminary data.</text>
</comment>
<feature type="transmembrane region" description="Helical" evidence="2">
    <location>
        <begin position="191"/>
        <end position="213"/>
    </location>
</feature>
<keyword evidence="2" id="KW-0472">Membrane</keyword>
<reference evidence="3 4" key="1">
    <citation type="submission" date="2016-07" db="EMBL/GenBank/DDBJ databases">
        <title>Pervasive Adenine N6-methylation of Active Genes in Fungi.</title>
        <authorList>
            <consortium name="DOE Joint Genome Institute"/>
            <person name="Mondo S.J."/>
            <person name="Dannebaum R.O."/>
            <person name="Kuo R.C."/>
            <person name="Labutti K."/>
            <person name="Haridas S."/>
            <person name="Kuo A."/>
            <person name="Salamov A."/>
            <person name="Ahrendt S.R."/>
            <person name="Lipzen A."/>
            <person name="Sullivan W."/>
            <person name="Andreopoulos W.B."/>
            <person name="Clum A."/>
            <person name="Lindquist E."/>
            <person name="Daum C."/>
            <person name="Ramamoorthy G.K."/>
            <person name="Gryganskyi A."/>
            <person name="Culley D."/>
            <person name="Magnuson J.K."/>
            <person name="James T.Y."/>
            <person name="O'Malley M.A."/>
            <person name="Stajich J.E."/>
            <person name="Spatafora J.W."/>
            <person name="Visel A."/>
            <person name="Grigoriev I.V."/>
        </authorList>
    </citation>
    <scope>NUCLEOTIDE SEQUENCE [LARGE SCALE GENOMIC DNA]</scope>
    <source>
        <strain evidence="3 4">JEL800</strain>
    </source>
</reference>
<dbReference type="EMBL" id="MCGO01000015">
    <property type="protein sequence ID" value="ORY46784.1"/>
    <property type="molecule type" value="Genomic_DNA"/>
</dbReference>
<dbReference type="AlphaFoldDB" id="A0A1Y2CIW7"/>
<feature type="region of interest" description="Disordered" evidence="1">
    <location>
        <begin position="396"/>
        <end position="415"/>
    </location>
</feature>
<evidence type="ECO:0000256" key="2">
    <source>
        <dbReference type="SAM" id="Phobius"/>
    </source>
</evidence>
<keyword evidence="2" id="KW-0812">Transmembrane</keyword>
<dbReference type="Proteomes" id="UP000193642">
    <property type="component" value="Unassembled WGS sequence"/>
</dbReference>
<proteinExistence type="predicted"/>
<feature type="transmembrane region" description="Helical" evidence="2">
    <location>
        <begin position="47"/>
        <end position="69"/>
    </location>
</feature>
<sequence length="580" mass="63961">MDVQTNFSLAMAILAFANMAVITAILLRSHKKNETCLIKTIAIPMNFWLFGACISTLFLNSTQIARSLLGSETGAMYLLLLIEICYGITSYCTLSFLNKLLQASKHIVSKQELASLFKWLQKIILIAPFIFVTRGIPPIYGVVDSSSISLCLRALDVCASIGGFLNAFFVGLFSVFFAVQAMEPDNSEIDAFRVIFSFGIFSTILEIGALGLYTFGAAANQRDEIFRTIGDGFRTLILTTIIVMKYKLHLLKLDVMSVAEQEQQMKAAVRESSRRLSIVSTSHCQSSSAPLRKMESTSNESGELSSDSPNFRYNSRRCSISNTSRGPSIAGGSALDGKNESNFSNRGASRCSGTQDSLNMPTLEERDFTPKMREFCNQQRRRSVDVTLLGVSRVKSTNNTVSSRRSDNHDPSKNITAMAPRDLAVIQNQTEFSTYFASPDDNTSQIGGILLNSESKDLKDPDSASVTRKSSIKPTSFAVSPRPTSTRAEFNMSNNNDETHSPESTSQACSPRNSLQKPVWKPSHKNSQSSSNDENENTTDSLRRNQSIKSSPRSLSRPVSQRPASWSNHPGMQMLSNEDK</sequence>
<feature type="transmembrane region" description="Helical" evidence="2">
    <location>
        <begin position="160"/>
        <end position="179"/>
    </location>
</feature>
<gene>
    <name evidence="3" type="ORF">BCR33DRAFT_764507</name>
</gene>
<evidence type="ECO:0000313" key="4">
    <source>
        <dbReference type="Proteomes" id="UP000193642"/>
    </source>
</evidence>
<feature type="compositionally biased region" description="Polar residues" evidence="1">
    <location>
        <begin position="296"/>
        <end position="326"/>
    </location>
</feature>
<evidence type="ECO:0000256" key="1">
    <source>
        <dbReference type="SAM" id="MobiDB-lite"/>
    </source>
</evidence>
<keyword evidence="4" id="KW-1185">Reference proteome</keyword>
<feature type="compositionally biased region" description="Polar residues" evidence="1">
    <location>
        <begin position="464"/>
        <end position="516"/>
    </location>
</feature>
<feature type="transmembrane region" description="Helical" evidence="2">
    <location>
        <begin position="119"/>
        <end position="140"/>
    </location>
</feature>
<feature type="compositionally biased region" description="Polar residues" evidence="1">
    <location>
        <begin position="544"/>
        <end position="580"/>
    </location>
</feature>
<feature type="transmembrane region" description="Helical" evidence="2">
    <location>
        <begin position="75"/>
        <end position="98"/>
    </location>
</feature>
<feature type="region of interest" description="Disordered" evidence="1">
    <location>
        <begin position="279"/>
        <end position="360"/>
    </location>
</feature>
<feature type="compositionally biased region" description="Polar residues" evidence="1">
    <location>
        <begin position="340"/>
        <end position="360"/>
    </location>
</feature>
<protein>
    <submittedName>
        <fullName evidence="3">Uncharacterized protein</fullName>
    </submittedName>
</protein>
<accession>A0A1Y2CIW7</accession>
<keyword evidence="2" id="KW-1133">Transmembrane helix</keyword>
<organism evidence="3 4">
    <name type="scientific">Rhizoclosmatium globosum</name>
    <dbReference type="NCBI Taxonomy" id="329046"/>
    <lineage>
        <taxon>Eukaryota</taxon>
        <taxon>Fungi</taxon>
        <taxon>Fungi incertae sedis</taxon>
        <taxon>Chytridiomycota</taxon>
        <taxon>Chytridiomycota incertae sedis</taxon>
        <taxon>Chytridiomycetes</taxon>
        <taxon>Chytridiales</taxon>
        <taxon>Chytriomycetaceae</taxon>
        <taxon>Rhizoclosmatium</taxon>
    </lineage>
</organism>
<name>A0A1Y2CIW7_9FUNG</name>
<feature type="region of interest" description="Disordered" evidence="1">
    <location>
        <begin position="453"/>
        <end position="580"/>
    </location>
</feature>